<organism evidence="1 2">
    <name type="scientific">Choristoneura fumiferana</name>
    <name type="common">Spruce budworm moth</name>
    <name type="synonym">Archips fumiferana</name>
    <dbReference type="NCBI Taxonomy" id="7141"/>
    <lineage>
        <taxon>Eukaryota</taxon>
        <taxon>Metazoa</taxon>
        <taxon>Ecdysozoa</taxon>
        <taxon>Arthropoda</taxon>
        <taxon>Hexapoda</taxon>
        <taxon>Insecta</taxon>
        <taxon>Pterygota</taxon>
        <taxon>Neoptera</taxon>
        <taxon>Endopterygota</taxon>
        <taxon>Lepidoptera</taxon>
        <taxon>Glossata</taxon>
        <taxon>Ditrysia</taxon>
        <taxon>Tortricoidea</taxon>
        <taxon>Tortricidae</taxon>
        <taxon>Tortricinae</taxon>
        <taxon>Choristoneura</taxon>
    </lineage>
</organism>
<protein>
    <submittedName>
        <fullName evidence="1">Uncharacterized protein</fullName>
    </submittedName>
</protein>
<dbReference type="EMBL" id="CM046112">
    <property type="protein sequence ID" value="KAI8429190.1"/>
    <property type="molecule type" value="Genomic_DNA"/>
</dbReference>
<accession>A0ACC0JYX3</accession>
<proteinExistence type="predicted"/>
<dbReference type="Proteomes" id="UP001064048">
    <property type="component" value="Chromosome 12"/>
</dbReference>
<evidence type="ECO:0000313" key="2">
    <source>
        <dbReference type="Proteomes" id="UP001064048"/>
    </source>
</evidence>
<reference evidence="1 2" key="1">
    <citation type="journal article" date="2022" name="Genome Biol. Evol.">
        <title>The Spruce Budworm Genome: Reconstructing the Evolutionary History of Antifreeze Proteins.</title>
        <authorList>
            <person name="Beliveau C."/>
            <person name="Gagne P."/>
            <person name="Picq S."/>
            <person name="Vernygora O."/>
            <person name="Keeling C.I."/>
            <person name="Pinkney K."/>
            <person name="Doucet D."/>
            <person name="Wen F."/>
            <person name="Johnston J.S."/>
            <person name="Maaroufi H."/>
            <person name="Boyle B."/>
            <person name="Laroche J."/>
            <person name="Dewar K."/>
            <person name="Juretic N."/>
            <person name="Blackburn G."/>
            <person name="Nisole A."/>
            <person name="Brunet B."/>
            <person name="Brandao M."/>
            <person name="Lumley L."/>
            <person name="Duan J."/>
            <person name="Quan G."/>
            <person name="Lucarotti C.J."/>
            <person name="Roe A.D."/>
            <person name="Sperling F.A.H."/>
            <person name="Levesque R.C."/>
            <person name="Cusson M."/>
        </authorList>
    </citation>
    <scope>NUCLEOTIDE SEQUENCE [LARGE SCALE GENOMIC DNA]</scope>
    <source>
        <strain evidence="1">Glfc:IPQL:Cfum</strain>
    </source>
</reference>
<name>A0ACC0JYX3_CHOFU</name>
<keyword evidence="2" id="KW-1185">Reference proteome</keyword>
<comment type="caution">
    <text evidence="1">The sequence shown here is derived from an EMBL/GenBank/DDBJ whole genome shotgun (WGS) entry which is preliminary data.</text>
</comment>
<gene>
    <name evidence="1" type="ORF">MSG28_007727</name>
</gene>
<evidence type="ECO:0000313" key="1">
    <source>
        <dbReference type="EMBL" id="KAI8429190.1"/>
    </source>
</evidence>
<sequence length="412" mass="45450">MLNPIKLVLADPGFCTRVGLMQVRYALWVNLTEVSVGMAYGFAAVSLPYIASPEDIMKVTMHEGNWIATVLSMVAPIGCLMMGLVMDRYGRRPAMLLCKVPLCIGWLYTGFAPSSIHVIVGVVITGMGCGMAISPPRVYIAEASLPNMRGTLSAFTPLASSIGIAIQACLAWLFPWKIVCFITAFYTAGLIVLDYFLPETPYFLLTQTDTSVEVEQTLKRLRGDEYDMQQELEEIIDFKTTNKISKMTIYGTLQAILTLSAWKPFGIIAGYMFIEQISGASIMIVWTVRGLMGGVSLTFWSLVTFGVIKLYPVICALIGLQYILLIFSVSSLLGCLFVAVFLPETKNLTLPEIEEYFKGFRATLVSQRQVMASQLFEASRNSSMIRQTSKTSANKPEKGKSIFNVPLNISGQ</sequence>